<dbReference type="PROSITE" id="PS50814">
    <property type="entry name" value="WIF"/>
    <property type="match status" value="1"/>
</dbReference>
<feature type="domain" description="WIF" evidence="3">
    <location>
        <begin position="74"/>
        <end position="184"/>
    </location>
</feature>
<dbReference type="InterPro" id="IPR038677">
    <property type="entry name" value="WIF_sf"/>
</dbReference>
<proteinExistence type="predicted"/>
<comment type="caution">
    <text evidence="4">The sequence shown here is derived from an EMBL/GenBank/DDBJ whole genome shotgun (WGS) entry which is preliminary data.</text>
</comment>
<dbReference type="OrthoDB" id="10266706at2759"/>
<dbReference type="Proteomes" id="UP000275408">
    <property type="component" value="Unassembled WGS sequence"/>
</dbReference>
<organism evidence="4 5">
    <name type="scientific">Pocillopora damicornis</name>
    <name type="common">Cauliflower coral</name>
    <name type="synonym">Millepora damicornis</name>
    <dbReference type="NCBI Taxonomy" id="46731"/>
    <lineage>
        <taxon>Eukaryota</taxon>
        <taxon>Metazoa</taxon>
        <taxon>Cnidaria</taxon>
        <taxon>Anthozoa</taxon>
        <taxon>Hexacorallia</taxon>
        <taxon>Scleractinia</taxon>
        <taxon>Astrocoeniina</taxon>
        <taxon>Pocilloporidae</taxon>
        <taxon>Pocillopora</taxon>
    </lineage>
</organism>
<feature type="non-terminal residue" evidence="4">
    <location>
        <position position="1"/>
    </location>
</feature>
<dbReference type="InterPro" id="IPR003306">
    <property type="entry name" value="WIF"/>
</dbReference>
<keyword evidence="5" id="KW-1185">Reference proteome</keyword>
<dbReference type="AlphaFoldDB" id="A0A3M6TDE7"/>
<evidence type="ECO:0000313" key="5">
    <source>
        <dbReference type="Proteomes" id="UP000275408"/>
    </source>
</evidence>
<keyword evidence="2" id="KW-0325">Glycoprotein</keyword>
<protein>
    <recommendedName>
        <fullName evidence="3">WIF domain-containing protein</fullName>
    </recommendedName>
</protein>
<evidence type="ECO:0000256" key="1">
    <source>
        <dbReference type="ARBA" id="ARBA00022729"/>
    </source>
</evidence>
<evidence type="ECO:0000256" key="2">
    <source>
        <dbReference type="ARBA" id="ARBA00023180"/>
    </source>
</evidence>
<keyword evidence="1" id="KW-0732">Signal</keyword>
<gene>
    <name evidence="4" type="ORF">pdam_00007590</name>
</gene>
<dbReference type="Gene3D" id="2.60.40.2170">
    <property type="entry name" value="Wnt, WIF domain"/>
    <property type="match status" value="1"/>
</dbReference>
<evidence type="ECO:0000259" key="3">
    <source>
        <dbReference type="PROSITE" id="PS50814"/>
    </source>
</evidence>
<reference evidence="4 5" key="1">
    <citation type="journal article" date="2018" name="Sci. Rep.">
        <title>Comparative analysis of the Pocillopora damicornis genome highlights role of immune system in coral evolution.</title>
        <authorList>
            <person name="Cunning R."/>
            <person name="Bay R.A."/>
            <person name="Gillette P."/>
            <person name="Baker A.C."/>
            <person name="Traylor-Knowles N."/>
        </authorList>
    </citation>
    <scope>NUCLEOTIDE SEQUENCE [LARGE SCALE GENOMIC DNA]</scope>
    <source>
        <strain evidence="4">RSMAS</strain>
        <tissue evidence="4">Whole animal</tissue>
    </source>
</reference>
<dbReference type="Pfam" id="PF02019">
    <property type="entry name" value="WIF"/>
    <property type="match status" value="1"/>
</dbReference>
<accession>A0A3M6TDE7</accession>
<dbReference type="EMBL" id="RCHS01003816">
    <property type="protein sequence ID" value="RMX39457.1"/>
    <property type="molecule type" value="Genomic_DNA"/>
</dbReference>
<sequence>ILITVINNDVVFISESCDSSDLNSSTNYHERLDRGVQTPLLSAMAGLQTRHFLKAFTLFSLLFLYNCSAKLNVFLEAKEVSRFLYDLKTNLYLVRDGIVAPVLKTPILSGMIPPIDHRIKDLKFRFNGTKKVQYSLNFKSSNETIMRHPTTNIRLTGLVPRKTKGKNFSDLLQRYTPTVRNLFS</sequence>
<evidence type="ECO:0000313" key="4">
    <source>
        <dbReference type="EMBL" id="RMX39457.1"/>
    </source>
</evidence>
<name>A0A3M6TDE7_POCDA</name>